<dbReference type="InterPro" id="IPR020846">
    <property type="entry name" value="MFS_dom"/>
</dbReference>
<keyword evidence="4 7" id="KW-0812">Transmembrane</keyword>
<dbReference type="SUPFAM" id="SSF103473">
    <property type="entry name" value="MFS general substrate transporter"/>
    <property type="match status" value="1"/>
</dbReference>
<keyword evidence="5 7" id="KW-1133">Transmembrane helix</keyword>
<dbReference type="OrthoDB" id="204820at2157"/>
<gene>
    <name evidence="9" type="ORF">Natoc_1244</name>
</gene>
<feature type="transmembrane region" description="Helical" evidence="7">
    <location>
        <begin position="228"/>
        <end position="253"/>
    </location>
</feature>
<keyword evidence="2" id="KW-0813">Transport</keyword>
<name>L0JY80_9EURY</name>
<dbReference type="Pfam" id="PF07690">
    <property type="entry name" value="MFS_1"/>
    <property type="match status" value="1"/>
</dbReference>
<evidence type="ECO:0000256" key="2">
    <source>
        <dbReference type="ARBA" id="ARBA00022448"/>
    </source>
</evidence>
<evidence type="ECO:0000313" key="10">
    <source>
        <dbReference type="Proteomes" id="UP000010878"/>
    </source>
</evidence>
<feature type="transmembrane region" description="Helical" evidence="7">
    <location>
        <begin position="141"/>
        <end position="165"/>
    </location>
</feature>
<sequence length="401" mass="43018">MEKRLSAVVDTARVYNVVVIVSLLWFMVQFLRFVFPPLFETFQETYGVSNTETGMLFTALMIGYACMQFPAGVLGDRIGEPRVIIGGAVVFSGAAALVATGQSFLLILAGAVLIGLGTGPHKTVAIPLLSKRYKERTGLALGFMDTVGQFGGMLAPLAVVALMSFFVWQNVFVLGAVVSLVLGWLFYVTVRRDSELRTSGVITDEESSTDSNESIFKTFRTVFRNRRLLIFVAVAMAFTFSWNALSAFFPLFLTSEKGVSSGVASILYSILFIASISQTATGDISDRRDSISVAFALFALMFVAILSLIIVDSLLTLVAITVLAGIGFHGFRPVRDSYLMDVIPENVGGSAFGMIRTGMTGVGALSPAIVGYISDDAGFVAAFLSIAGIILIGAVLLVFLR</sequence>
<protein>
    <submittedName>
        <fullName evidence="9">Sugar phosphate permease</fullName>
    </submittedName>
</protein>
<feature type="transmembrane region" description="Helical" evidence="7">
    <location>
        <begin position="379"/>
        <end position="400"/>
    </location>
</feature>
<dbReference type="Proteomes" id="UP000010878">
    <property type="component" value="Chromosome"/>
</dbReference>
<comment type="subcellular location">
    <subcellularLocation>
        <location evidence="1">Cell membrane</location>
        <topology evidence="1">Multi-pass membrane protein</topology>
    </subcellularLocation>
</comment>
<dbReference type="Gene3D" id="1.20.1250.20">
    <property type="entry name" value="MFS general substrate transporter like domains"/>
    <property type="match status" value="2"/>
</dbReference>
<evidence type="ECO:0000256" key="6">
    <source>
        <dbReference type="ARBA" id="ARBA00023136"/>
    </source>
</evidence>
<feature type="transmembrane region" description="Helical" evidence="7">
    <location>
        <begin position="12"/>
        <end position="35"/>
    </location>
</feature>
<feature type="transmembrane region" description="Helical" evidence="7">
    <location>
        <begin position="259"/>
        <end position="279"/>
    </location>
</feature>
<evidence type="ECO:0000256" key="7">
    <source>
        <dbReference type="SAM" id="Phobius"/>
    </source>
</evidence>
<keyword evidence="10" id="KW-1185">Reference proteome</keyword>
<evidence type="ECO:0000256" key="1">
    <source>
        <dbReference type="ARBA" id="ARBA00004651"/>
    </source>
</evidence>
<dbReference type="CDD" id="cd17325">
    <property type="entry name" value="MFS_MdtG_SLC18_like"/>
    <property type="match status" value="1"/>
</dbReference>
<dbReference type="KEGG" id="nou:Natoc_1244"/>
<feature type="transmembrane region" description="Helical" evidence="7">
    <location>
        <begin position="82"/>
        <end position="99"/>
    </location>
</feature>
<dbReference type="EMBL" id="CP003929">
    <property type="protein sequence ID" value="AGB37074.1"/>
    <property type="molecule type" value="Genomic_DNA"/>
</dbReference>
<feature type="transmembrane region" description="Helical" evidence="7">
    <location>
        <begin position="291"/>
        <end position="311"/>
    </location>
</feature>
<evidence type="ECO:0000256" key="4">
    <source>
        <dbReference type="ARBA" id="ARBA00022692"/>
    </source>
</evidence>
<proteinExistence type="predicted"/>
<feature type="domain" description="Major facilitator superfamily (MFS) profile" evidence="8">
    <location>
        <begin position="17"/>
        <end position="401"/>
    </location>
</feature>
<feature type="transmembrane region" description="Helical" evidence="7">
    <location>
        <begin position="317"/>
        <end position="334"/>
    </location>
</feature>
<keyword evidence="3" id="KW-1003">Cell membrane</keyword>
<organism evidence="9 10">
    <name type="scientific">Natronococcus occultus SP4</name>
    <dbReference type="NCBI Taxonomy" id="694430"/>
    <lineage>
        <taxon>Archaea</taxon>
        <taxon>Methanobacteriati</taxon>
        <taxon>Methanobacteriota</taxon>
        <taxon>Stenosarchaea group</taxon>
        <taxon>Halobacteria</taxon>
        <taxon>Halobacteriales</taxon>
        <taxon>Natrialbaceae</taxon>
        <taxon>Natronococcus</taxon>
    </lineage>
</organism>
<feature type="transmembrane region" description="Helical" evidence="7">
    <location>
        <begin position="105"/>
        <end position="129"/>
    </location>
</feature>
<feature type="transmembrane region" description="Helical" evidence="7">
    <location>
        <begin position="354"/>
        <end position="373"/>
    </location>
</feature>
<dbReference type="PANTHER" id="PTHR23517:SF3">
    <property type="entry name" value="INTEGRAL MEMBRANE TRANSPORT PROTEIN"/>
    <property type="match status" value="1"/>
</dbReference>
<evidence type="ECO:0000259" key="8">
    <source>
        <dbReference type="PROSITE" id="PS50850"/>
    </source>
</evidence>
<accession>L0JY80</accession>
<feature type="transmembrane region" description="Helical" evidence="7">
    <location>
        <begin position="55"/>
        <end position="75"/>
    </location>
</feature>
<dbReference type="eggNOG" id="arCOG00134">
    <property type="taxonomic scope" value="Archaea"/>
</dbReference>
<dbReference type="GeneID" id="14402766"/>
<dbReference type="PANTHER" id="PTHR23517">
    <property type="entry name" value="RESISTANCE PROTEIN MDTM, PUTATIVE-RELATED-RELATED"/>
    <property type="match status" value="1"/>
</dbReference>
<dbReference type="InterPro" id="IPR011701">
    <property type="entry name" value="MFS"/>
</dbReference>
<dbReference type="InterPro" id="IPR036259">
    <property type="entry name" value="MFS_trans_sf"/>
</dbReference>
<evidence type="ECO:0000313" key="9">
    <source>
        <dbReference type="EMBL" id="AGB37074.1"/>
    </source>
</evidence>
<reference evidence="9 10" key="1">
    <citation type="submission" date="2012-11" db="EMBL/GenBank/DDBJ databases">
        <title>FINISHED of Natronococcus occultus SP4, DSM 3396.</title>
        <authorList>
            <consortium name="DOE Joint Genome Institute"/>
            <person name="Eisen J."/>
            <person name="Huntemann M."/>
            <person name="Wei C.-L."/>
            <person name="Han J."/>
            <person name="Detter J.C."/>
            <person name="Han C."/>
            <person name="Tapia R."/>
            <person name="Chen A."/>
            <person name="Kyrpides N."/>
            <person name="Mavromatis K."/>
            <person name="Markowitz V."/>
            <person name="Szeto E."/>
            <person name="Ivanova N."/>
            <person name="Mikhailova N."/>
            <person name="Ovchinnikova G."/>
            <person name="Pagani I."/>
            <person name="Pati A."/>
            <person name="Goodwin L."/>
            <person name="Nordberg H.P."/>
            <person name="Cantor M.N."/>
            <person name="Hua S.X."/>
            <person name="Woyke T."/>
            <person name="Eisen J."/>
            <person name="Klenk H.-P."/>
            <person name="Klenk H.-P."/>
        </authorList>
    </citation>
    <scope>NUCLEOTIDE SEQUENCE [LARGE SCALE GENOMIC DNA]</scope>
    <source>
        <strain evidence="9 10">SP4</strain>
    </source>
</reference>
<keyword evidence="6 7" id="KW-0472">Membrane</keyword>
<dbReference type="PROSITE" id="PS50850">
    <property type="entry name" value="MFS"/>
    <property type="match status" value="1"/>
</dbReference>
<dbReference type="InterPro" id="IPR050171">
    <property type="entry name" value="MFS_Transporters"/>
</dbReference>
<dbReference type="RefSeq" id="WP_015320525.1">
    <property type="nucleotide sequence ID" value="NC_019974.1"/>
</dbReference>
<dbReference type="AlphaFoldDB" id="L0JY80"/>
<dbReference type="GO" id="GO:0022857">
    <property type="term" value="F:transmembrane transporter activity"/>
    <property type="evidence" value="ECO:0007669"/>
    <property type="project" value="InterPro"/>
</dbReference>
<dbReference type="HOGENOM" id="CLU_001265_5_14_2"/>
<feature type="transmembrane region" description="Helical" evidence="7">
    <location>
        <begin position="171"/>
        <end position="190"/>
    </location>
</feature>
<dbReference type="GO" id="GO:0005886">
    <property type="term" value="C:plasma membrane"/>
    <property type="evidence" value="ECO:0007669"/>
    <property type="project" value="UniProtKB-SubCell"/>
</dbReference>
<evidence type="ECO:0000256" key="3">
    <source>
        <dbReference type="ARBA" id="ARBA00022475"/>
    </source>
</evidence>
<dbReference type="STRING" id="694430.Natoc_1244"/>
<evidence type="ECO:0000256" key="5">
    <source>
        <dbReference type="ARBA" id="ARBA00022989"/>
    </source>
</evidence>